<proteinExistence type="predicted"/>
<dbReference type="Proteomes" id="UP001224433">
    <property type="component" value="Chromosome"/>
</dbReference>
<organism evidence="1 2">
    <name type="scientific">Streptomyces glycanivorans</name>
    <dbReference type="NCBI Taxonomy" id="3033808"/>
    <lineage>
        <taxon>Bacteria</taxon>
        <taxon>Bacillati</taxon>
        <taxon>Actinomycetota</taxon>
        <taxon>Actinomycetes</taxon>
        <taxon>Kitasatosporales</taxon>
        <taxon>Streptomycetaceae</taxon>
        <taxon>Streptomyces</taxon>
    </lineage>
</organism>
<sequence>MLDAEGATVLAQNFLDQHFSQGMPLALVEGERVQVGTDFYFDCQSAAHLLTGDPRDMAVGTGYVRVDGDTGECRLLGAVKSAELDLF</sequence>
<reference evidence="1 2" key="1">
    <citation type="submission" date="2023-03" db="EMBL/GenBank/DDBJ databases">
        <title>Isolation and description of six Streptomyces strains from soil environments, able to metabolize different microbial glucans.</title>
        <authorList>
            <person name="Widen T."/>
            <person name="Larsbrink J."/>
        </authorList>
    </citation>
    <scope>NUCLEOTIDE SEQUENCE [LARGE SCALE GENOMIC DNA]</scope>
    <source>
        <strain evidence="1 2">Alt3</strain>
    </source>
</reference>
<dbReference type="RefSeq" id="WP_306102999.1">
    <property type="nucleotide sequence ID" value="NZ_CP120983.1"/>
</dbReference>
<gene>
    <name evidence="1" type="ORF">P8A20_05665</name>
</gene>
<dbReference type="EMBL" id="CP120983">
    <property type="protein sequence ID" value="WLQ63110.1"/>
    <property type="molecule type" value="Genomic_DNA"/>
</dbReference>
<name>A0ABY9J5L6_9ACTN</name>
<evidence type="ECO:0000313" key="1">
    <source>
        <dbReference type="EMBL" id="WLQ63110.1"/>
    </source>
</evidence>
<evidence type="ECO:0000313" key="2">
    <source>
        <dbReference type="Proteomes" id="UP001224433"/>
    </source>
</evidence>
<protein>
    <submittedName>
        <fullName evidence="1">Uncharacterized protein</fullName>
    </submittedName>
</protein>
<keyword evidence="2" id="KW-1185">Reference proteome</keyword>
<accession>A0ABY9J5L6</accession>